<name>A0A4S2N6P3_9PEZI</name>
<dbReference type="Proteomes" id="UP000298138">
    <property type="component" value="Unassembled WGS sequence"/>
</dbReference>
<evidence type="ECO:0000313" key="2">
    <source>
        <dbReference type="Proteomes" id="UP000298138"/>
    </source>
</evidence>
<dbReference type="PANTHER" id="PTHR39142">
    <property type="entry name" value="MID1P"/>
    <property type="match status" value="1"/>
</dbReference>
<protein>
    <recommendedName>
        <fullName evidence="3">FZ domain-containing protein</fullName>
    </recommendedName>
</protein>
<organism evidence="1 2">
    <name type="scientific">Ascodesmis nigricans</name>
    <dbReference type="NCBI Taxonomy" id="341454"/>
    <lineage>
        <taxon>Eukaryota</taxon>
        <taxon>Fungi</taxon>
        <taxon>Dikarya</taxon>
        <taxon>Ascomycota</taxon>
        <taxon>Pezizomycotina</taxon>
        <taxon>Pezizomycetes</taxon>
        <taxon>Pezizales</taxon>
        <taxon>Ascodesmidaceae</taxon>
        <taxon>Ascodesmis</taxon>
    </lineage>
</organism>
<dbReference type="FunCoup" id="A0A4S2N6P3">
    <property type="interactions" value="37"/>
</dbReference>
<dbReference type="AlphaFoldDB" id="A0A4S2N6P3"/>
<dbReference type="Pfam" id="PF12929">
    <property type="entry name" value="Mid1"/>
    <property type="match status" value="1"/>
</dbReference>
<dbReference type="OrthoDB" id="5405745at2759"/>
<dbReference type="STRING" id="341454.A0A4S2N6P3"/>
<gene>
    <name evidence="1" type="ORF">EX30DRAFT_301111</name>
</gene>
<keyword evidence="2" id="KW-1185">Reference proteome</keyword>
<accession>A0A4S2N6P3</accession>
<dbReference type="EMBL" id="ML220112">
    <property type="protein sequence ID" value="TGZ84999.1"/>
    <property type="molecule type" value="Genomic_DNA"/>
</dbReference>
<dbReference type="InParanoid" id="A0A4S2N6P3"/>
<dbReference type="GO" id="GO:0098703">
    <property type="term" value="P:calcium ion import across plasma membrane"/>
    <property type="evidence" value="ECO:0007669"/>
    <property type="project" value="InterPro"/>
</dbReference>
<sequence length="507" mass="56568">MTDDEATPSKLPEPKRVRLTFNTCKQPLANKTDYPDGWKAPLAPQLIVYVSNTTENQSPGPNVQGKAQMKVEIDHGWGELEFDASSDIFIGVSAPDLPDSEVLTTWQHDPPWNYELAVTTGQPYHGFVNDQFLYLVDTDDTAALMITGNLTSESALYGGVNETLSGEELMKITKFPYTMYAQRTNPLNPMPFEGIEKSYCAVRQLAQSKPGQADISMTTRGLGNFPKQQFHLKELKGSSEYLGFLTRPRNVSDSSDTGGTVWAPTAFHTKADGNCKIIYNLPFCAEVAYAVPANPTVFSDTRDLTDFYDDIAERWWKNFTYSLQQVQCNASSSAAYSLVRNCDSCAASYKNWLCAVTIPRCMDYSSKLSYLAPRSENRLFWNATAPGWQERPYTPVVEKDDIPMNVTGPRNRNSLVDEVVMPGRYKEVKPCKDLCWSLVQDCPSSMGFGCPEMGSEGGQESYGERDPSGDVTCSYLGAVYFLNDAWRKGVGVWWWGLLLAAVLWELV</sequence>
<evidence type="ECO:0000313" key="1">
    <source>
        <dbReference type="EMBL" id="TGZ84999.1"/>
    </source>
</evidence>
<dbReference type="InterPro" id="IPR024338">
    <property type="entry name" value="MID1/Yam8"/>
</dbReference>
<evidence type="ECO:0008006" key="3">
    <source>
        <dbReference type="Google" id="ProtNLM"/>
    </source>
</evidence>
<proteinExistence type="predicted"/>
<dbReference type="PANTHER" id="PTHR39142:SF1">
    <property type="entry name" value="AEL197CP"/>
    <property type="match status" value="1"/>
</dbReference>
<dbReference type="GO" id="GO:0005262">
    <property type="term" value="F:calcium channel activity"/>
    <property type="evidence" value="ECO:0007669"/>
    <property type="project" value="InterPro"/>
</dbReference>
<reference evidence="1 2" key="1">
    <citation type="submission" date="2019-04" db="EMBL/GenBank/DDBJ databases">
        <title>Comparative genomics and transcriptomics to analyze fruiting body development in filamentous ascomycetes.</title>
        <authorList>
            <consortium name="DOE Joint Genome Institute"/>
            <person name="Lutkenhaus R."/>
            <person name="Traeger S."/>
            <person name="Breuer J."/>
            <person name="Kuo A."/>
            <person name="Lipzen A."/>
            <person name="Pangilinan J."/>
            <person name="Dilworth D."/>
            <person name="Sandor L."/>
            <person name="Poggeler S."/>
            <person name="Barry K."/>
            <person name="Grigoriev I.V."/>
            <person name="Nowrousian M."/>
        </authorList>
    </citation>
    <scope>NUCLEOTIDE SEQUENCE [LARGE SCALE GENOMIC DNA]</scope>
    <source>
        <strain evidence="1 2">CBS 389.68</strain>
    </source>
</reference>